<dbReference type="AlphaFoldDB" id="A0A5P1FGV4"/>
<dbReference type="EMBL" id="CM007383">
    <property type="protein sequence ID" value="ONK75810.1"/>
    <property type="molecule type" value="Genomic_DNA"/>
</dbReference>
<evidence type="ECO:0000256" key="1">
    <source>
        <dbReference type="SAM" id="MobiDB-lite"/>
    </source>
</evidence>
<sequence>MAVDHHKSPDDPPPEISGMFGSGEIDSGTPVRVWRSSLIFSTFEGGASRVRVLSLGIWDRGKGRLKTLEKKSDSHPTSPTYVPDNVR</sequence>
<gene>
    <name evidence="2" type="ORF">A4U43_C03F20780</name>
</gene>
<feature type="region of interest" description="Disordered" evidence="1">
    <location>
        <begin position="67"/>
        <end position="87"/>
    </location>
</feature>
<reference evidence="3" key="1">
    <citation type="journal article" date="2017" name="Nat. Commun.">
        <title>The asparagus genome sheds light on the origin and evolution of a young Y chromosome.</title>
        <authorList>
            <person name="Harkess A."/>
            <person name="Zhou J."/>
            <person name="Xu C."/>
            <person name="Bowers J.E."/>
            <person name="Van der Hulst R."/>
            <person name="Ayyampalayam S."/>
            <person name="Mercati F."/>
            <person name="Riccardi P."/>
            <person name="McKain M.R."/>
            <person name="Kakrana A."/>
            <person name="Tang H."/>
            <person name="Ray J."/>
            <person name="Groenendijk J."/>
            <person name="Arikit S."/>
            <person name="Mathioni S.M."/>
            <person name="Nakano M."/>
            <person name="Shan H."/>
            <person name="Telgmann-Rauber A."/>
            <person name="Kanno A."/>
            <person name="Yue Z."/>
            <person name="Chen H."/>
            <person name="Li W."/>
            <person name="Chen Y."/>
            <person name="Xu X."/>
            <person name="Zhang Y."/>
            <person name="Luo S."/>
            <person name="Chen H."/>
            <person name="Gao J."/>
            <person name="Mao Z."/>
            <person name="Pires J.C."/>
            <person name="Luo M."/>
            <person name="Kudrna D."/>
            <person name="Wing R.A."/>
            <person name="Meyers B.C."/>
            <person name="Yi K."/>
            <person name="Kong H."/>
            <person name="Lavrijsen P."/>
            <person name="Sunseri F."/>
            <person name="Falavigna A."/>
            <person name="Ye Y."/>
            <person name="Leebens-Mack J.H."/>
            <person name="Chen G."/>
        </authorList>
    </citation>
    <scope>NUCLEOTIDE SEQUENCE [LARGE SCALE GENOMIC DNA]</scope>
    <source>
        <strain evidence="3">cv. DH0086</strain>
    </source>
</reference>
<accession>A0A5P1FGV4</accession>
<organism evidence="2 3">
    <name type="scientific">Asparagus officinalis</name>
    <name type="common">Garden asparagus</name>
    <dbReference type="NCBI Taxonomy" id="4686"/>
    <lineage>
        <taxon>Eukaryota</taxon>
        <taxon>Viridiplantae</taxon>
        <taxon>Streptophyta</taxon>
        <taxon>Embryophyta</taxon>
        <taxon>Tracheophyta</taxon>
        <taxon>Spermatophyta</taxon>
        <taxon>Magnoliopsida</taxon>
        <taxon>Liliopsida</taxon>
        <taxon>Asparagales</taxon>
        <taxon>Asparagaceae</taxon>
        <taxon>Asparagoideae</taxon>
        <taxon>Asparagus</taxon>
    </lineage>
</organism>
<proteinExistence type="predicted"/>
<dbReference type="Gramene" id="ONK75810">
    <property type="protein sequence ID" value="ONK75810"/>
    <property type="gene ID" value="A4U43_C03F20780"/>
</dbReference>
<evidence type="ECO:0000313" key="3">
    <source>
        <dbReference type="Proteomes" id="UP000243459"/>
    </source>
</evidence>
<feature type="compositionally biased region" description="Basic and acidic residues" evidence="1">
    <location>
        <begin position="1"/>
        <end position="10"/>
    </location>
</feature>
<feature type="region of interest" description="Disordered" evidence="1">
    <location>
        <begin position="1"/>
        <end position="24"/>
    </location>
</feature>
<protein>
    <submittedName>
        <fullName evidence="2">Uncharacterized protein</fullName>
    </submittedName>
</protein>
<dbReference type="Proteomes" id="UP000243459">
    <property type="component" value="Chromosome 3"/>
</dbReference>
<name>A0A5P1FGV4_ASPOF</name>
<evidence type="ECO:0000313" key="2">
    <source>
        <dbReference type="EMBL" id="ONK75810.1"/>
    </source>
</evidence>
<keyword evidence="3" id="KW-1185">Reference proteome</keyword>